<gene>
    <name evidence="1" type="ORF">NX722_23530</name>
</gene>
<sequence length="594" mass="68256">MGAFTPKHHSKCRPMTEQEAMAWYWPEGAERLLASVPEEDKAFQRLSWMLVRWRVDPVCFAVEALRVKLAPYQVAILLDLADAPIELYQFYGVDPNKPKRQVLIPSGHGMGKTRVLAIATWWHKLTIKYTYNLCTAPTATQLTGRLWDEIRKMYRRLKKAWPMLADQWEVQRDRIAHIDSDFSDWATVARTAREEKPEGLQGAHAMDDDDADGQLAAIFGDDREESASGGIMVVIDEASGVSDAIREVLKGALSEEGARLIAPANPTRPDGWFAEDCQKTHRYAIHNLDCRDSNREKMYQIPYRDTAGRVHKLTLRGFVRPSYWEEILEDCDGDDDHDVFRVRVKGMKPRSAFTQCIKTHWVDEAMARPKDEASQKDPIIIGLDFGLFSDKHSLAVRQGFNMLDGEEWLPPDKPKDITLKAADLAIEYQERLGARYIIGDSNGVGRGAMEYLSRYYQNKKDVTVIHFNSGKQAHDKKRYYLRRDEMWHKAGRSWVSNPRCHLIQFPRLKSQLTATGYHEDAKSRRIKAETKSDMKKRGFESGNIADSLLHTLMIHTPNTTNQAEKKDEAPSTPVVFQEHFNRIRNKQNNMRIIR</sequence>
<comment type="caution">
    <text evidence="1">The sequence shown here is derived from an EMBL/GenBank/DDBJ whole genome shotgun (WGS) entry which is preliminary data.</text>
</comment>
<evidence type="ECO:0000313" key="1">
    <source>
        <dbReference type="EMBL" id="MCW7555539.1"/>
    </source>
</evidence>
<protein>
    <recommendedName>
        <fullName evidence="3">Terminase</fullName>
    </recommendedName>
</protein>
<dbReference type="RefSeq" id="WP_262565290.1">
    <property type="nucleotide sequence ID" value="NZ_JAPFCC010000001.1"/>
</dbReference>
<keyword evidence="2" id="KW-1185">Reference proteome</keyword>
<dbReference type="EMBL" id="JAPFCC010000001">
    <property type="protein sequence ID" value="MCW7555539.1"/>
    <property type="molecule type" value="Genomic_DNA"/>
</dbReference>
<dbReference type="Gene3D" id="3.30.420.240">
    <property type="match status" value="1"/>
</dbReference>
<dbReference type="Proteomes" id="UP001209854">
    <property type="component" value="Unassembled WGS sequence"/>
</dbReference>
<dbReference type="InterPro" id="IPR027417">
    <property type="entry name" value="P-loop_NTPase"/>
</dbReference>
<dbReference type="Gene3D" id="3.40.50.300">
    <property type="entry name" value="P-loop containing nucleotide triphosphate hydrolases"/>
    <property type="match status" value="1"/>
</dbReference>
<proteinExistence type="predicted"/>
<accession>A0ABT3N2V8</accession>
<evidence type="ECO:0008006" key="3">
    <source>
        <dbReference type="Google" id="ProtNLM"/>
    </source>
</evidence>
<evidence type="ECO:0000313" key="2">
    <source>
        <dbReference type="Proteomes" id="UP001209854"/>
    </source>
</evidence>
<reference evidence="1 2" key="1">
    <citation type="submission" date="2022-10" db="EMBL/GenBank/DDBJ databases">
        <title>High-quality genome sequences of two octocoral-associated bacteria, Endozoicomonas euniceicola EF212 and Endozoicomonas gorgoniicola PS125.</title>
        <authorList>
            <person name="Chiou Y.-J."/>
            <person name="Chen Y.-H."/>
        </authorList>
    </citation>
    <scope>NUCLEOTIDE SEQUENCE [LARGE SCALE GENOMIC DNA]</scope>
    <source>
        <strain evidence="1 2">PS125</strain>
    </source>
</reference>
<organism evidence="1 2">
    <name type="scientific">Endozoicomonas gorgoniicola</name>
    <dbReference type="NCBI Taxonomy" id="1234144"/>
    <lineage>
        <taxon>Bacteria</taxon>
        <taxon>Pseudomonadati</taxon>
        <taxon>Pseudomonadota</taxon>
        <taxon>Gammaproteobacteria</taxon>
        <taxon>Oceanospirillales</taxon>
        <taxon>Endozoicomonadaceae</taxon>
        <taxon>Endozoicomonas</taxon>
    </lineage>
</organism>
<name>A0ABT3N2V8_9GAMM</name>